<proteinExistence type="predicted"/>
<feature type="domain" description="Flavoprotein" evidence="1">
    <location>
        <begin position="5"/>
        <end position="152"/>
    </location>
</feature>
<name>A0A9D1K905_9FIRM</name>
<evidence type="ECO:0000313" key="2">
    <source>
        <dbReference type="EMBL" id="HIS98518.1"/>
    </source>
</evidence>
<evidence type="ECO:0000313" key="3">
    <source>
        <dbReference type="Proteomes" id="UP000886876"/>
    </source>
</evidence>
<accession>A0A9D1K905</accession>
<reference evidence="2" key="2">
    <citation type="journal article" date="2021" name="PeerJ">
        <title>Extensive microbial diversity within the chicken gut microbiome revealed by metagenomics and culture.</title>
        <authorList>
            <person name="Gilroy R."/>
            <person name="Ravi A."/>
            <person name="Getino M."/>
            <person name="Pursley I."/>
            <person name="Horton D.L."/>
            <person name="Alikhan N.F."/>
            <person name="Baker D."/>
            <person name="Gharbi K."/>
            <person name="Hall N."/>
            <person name="Watson M."/>
            <person name="Adriaenssens E.M."/>
            <person name="Foster-Nyarko E."/>
            <person name="Jarju S."/>
            <person name="Secka A."/>
            <person name="Antonio M."/>
            <person name="Oren A."/>
            <person name="Chaudhuri R.R."/>
            <person name="La Ragione R."/>
            <person name="Hildebrand F."/>
            <person name="Pallen M.J."/>
        </authorList>
    </citation>
    <scope>NUCLEOTIDE SEQUENCE</scope>
    <source>
        <strain evidence="2">ChiHecec3B27-6122</strain>
    </source>
</reference>
<sequence>MESRRMGLALCGSYCTYEKVLKEAEKLAGDWDLTAVMSETAACTDSRFGKAEDFIKRLEAITGKPVIRSITQAERVGPEKLFDVLVIAPCTGATLARLAVGLTDTAVTMAAKSHLRNGRPVVVALSTNDALSGSAESIAALLNRRNYYFVPFGQDDPEGKPCSLQADFTKIHEAALAALEGRQLQPVLR</sequence>
<dbReference type="Pfam" id="PF02441">
    <property type="entry name" value="Flavoprotein"/>
    <property type="match status" value="1"/>
</dbReference>
<dbReference type="EMBL" id="DVJS01000272">
    <property type="protein sequence ID" value="HIS98518.1"/>
    <property type="molecule type" value="Genomic_DNA"/>
</dbReference>
<reference evidence="2" key="1">
    <citation type="submission" date="2020-10" db="EMBL/GenBank/DDBJ databases">
        <authorList>
            <person name="Gilroy R."/>
        </authorList>
    </citation>
    <scope>NUCLEOTIDE SEQUENCE</scope>
    <source>
        <strain evidence="2">ChiHecec3B27-6122</strain>
    </source>
</reference>
<organism evidence="2 3">
    <name type="scientific">Candidatus Scatomorpha pullistercoris</name>
    <dbReference type="NCBI Taxonomy" id="2840929"/>
    <lineage>
        <taxon>Bacteria</taxon>
        <taxon>Bacillati</taxon>
        <taxon>Bacillota</taxon>
        <taxon>Clostridia</taxon>
        <taxon>Eubacteriales</taxon>
        <taxon>Candidatus Scatomorpha</taxon>
    </lineage>
</organism>
<gene>
    <name evidence="2" type="ORF">IAD42_11135</name>
</gene>
<dbReference type="Gene3D" id="3.40.50.1950">
    <property type="entry name" value="Flavin prenyltransferase-like"/>
    <property type="match status" value="1"/>
</dbReference>
<dbReference type="AlphaFoldDB" id="A0A9D1K905"/>
<protein>
    <submittedName>
        <fullName evidence="2">Dipicolinate synthase subunit B</fullName>
    </submittedName>
</protein>
<dbReference type="Proteomes" id="UP000886876">
    <property type="component" value="Unassembled WGS sequence"/>
</dbReference>
<evidence type="ECO:0000259" key="1">
    <source>
        <dbReference type="Pfam" id="PF02441"/>
    </source>
</evidence>
<dbReference type="SUPFAM" id="SSF52507">
    <property type="entry name" value="Homo-oligomeric flavin-containing Cys decarboxylases, HFCD"/>
    <property type="match status" value="1"/>
</dbReference>
<comment type="caution">
    <text evidence="2">The sequence shown here is derived from an EMBL/GenBank/DDBJ whole genome shotgun (WGS) entry which is preliminary data.</text>
</comment>
<dbReference type="InterPro" id="IPR014214">
    <property type="entry name" value="Dipicolinic_acid_synth_B"/>
</dbReference>
<dbReference type="InterPro" id="IPR003382">
    <property type="entry name" value="Flavoprotein"/>
</dbReference>
<dbReference type="NCBIfam" id="NF006161">
    <property type="entry name" value="PRK08305.1"/>
    <property type="match status" value="1"/>
</dbReference>
<dbReference type="NCBIfam" id="TIGR02852">
    <property type="entry name" value="spore_dpaB"/>
    <property type="match status" value="1"/>
</dbReference>
<dbReference type="InterPro" id="IPR036551">
    <property type="entry name" value="Flavin_trans-like"/>
</dbReference>
<dbReference type="GO" id="GO:0003824">
    <property type="term" value="F:catalytic activity"/>
    <property type="evidence" value="ECO:0007669"/>
    <property type="project" value="InterPro"/>
</dbReference>